<evidence type="ECO:0000313" key="14">
    <source>
        <dbReference type="EMBL" id="CDI96490.1"/>
    </source>
</evidence>
<evidence type="ECO:0000256" key="3">
    <source>
        <dbReference type="ARBA" id="ARBA00022461"/>
    </source>
</evidence>
<feature type="compositionally biased region" description="Basic and acidic residues" evidence="12">
    <location>
        <begin position="333"/>
        <end position="347"/>
    </location>
</feature>
<feature type="transmembrane region" description="Helical" evidence="13">
    <location>
        <begin position="285"/>
        <end position="305"/>
    </location>
</feature>
<gene>
    <name evidence="14" type="ORF">EmuJ_000006300</name>
</gene>
<keyword evidence="8 13" id="KW-0472">Membrane</keyword>
<reference evidence="14" key="1">
    <citation type="journal article" date="2013" name="Nature">
        <title>The genomes of four tapeworm species reveal adaptations to parasitism.</title>
        <authorList>
            <person name="Tsai I.J."/>
            <person name="Zarowiecki M."/>
            <person name="Holroyd N."/>
            <person name="Garciarrubio A."/>
            <person name="Sanchez-Flores A."/>
            <person name="Brooks K.L."/>
            <person name="Tracey A."/>
            <person name="Bobes R.J."/>
            <person name="Fragoso G."/>
            <person name="Sciutto E."/>
            <person name="Aslett M."/>
            <person name="Beasley H."/>
            <person name="Bennett H.M."/>
            <person name="Cai J."/>
            <person name="Camicia F."/>
            <person name="Clark R."/>
            <person name="Cucher M."/>
            <person name="De Silva N."/>
            <person name="Day T.A."/>
            <person name="Deplazes P."/>
            <person name="Estrada K."/>
            <person name="Fernandez C."/>
            <person name="Holland P.W."/>
            <person name="Hou J."/>
            <person name="Hu S."/>
            <person name="Huckvale T."/>
            <person name="Hung S.S."/>
            <person name="Kamenetzky L."/>
            <person name="Keane J.A."/>
            <person name="Kiss F."/>
            <person name="Koziol U."/>
            <person name="Lambert O."/>
            <person name="Liu K."/>
            <person name="Luo X."/>
            <person name="Luo Y."/>
            <person name="Macchiaroli N."/>
            <person name="Nichol S."/>
            <person name="Paps J."/>
            <person name="Parkinson J."/>
            <person name="Pouchkina-Stantcheva N."/>
            <person name="Riddiford N."/>
            <person name="Rosenzvit M."/>
            <person name="Salinas G."/>
            <person name="Wasmuth J.D."/>
            <person name="Zamanian M."/>
            <person name="Zheng Y."/>
            <person name="Cai X."/>
            <person name="Soberon X."/>
            <person name="Olson P.D."/>
            <person name="Laclette J.P."/>
            <person name="Brehm K."/>
            <person name="Berriman M."/>
            <person name="Garciarrubio A."/>
            <person name="Bobes R.J."/>
            <person name="Fragoso G."/>
            <person name="Sanchez-Flores A."/>
            <person name="Estrada K."/>
            <person name="Cevallos M.A."/>
            <person name="Morett E."/>
            <person name="Gonzalez V."/>
            <person name="Portillo T."/>
            <person name="Ochoa-Leyva A."/>
            <person name="Jose M.V."/>
            <person name="Sciutto E."/>
            <person name="Landa A."/>
            <person name="Jimenez L."/>
            <person name="Valdes V."/>
            <person name="Carrero J.C."/>
            <person name="Larralde C."/>
            <person name="Morales-Montor J."/>
            <person name="Limon-Lason J."/>
            <person name="Soberon X."/>
            <person name="Laclette J.P."/>
        </authorList>
    </citation>
    <scope>NUCLEOTIDE SEQUENCE [LARGE SCALE GENOMIC DNA]</scope>
</reference>
<keyword evidence="4 11" id="KW-0812">Transmembrane</keyword>
<dbReference type="InterPro" id="IPR001873">
    <property type="entry name" value="ENaC"/>
</dbReference>
<sequence>MVLWSGPDDNYGKKDRQAFLFDLFDQAYGLHVSIHEPGQMADLDRHSFQVAPGRMNELSFQTVQSVYYNRPTKPCLHEPKETFTDLEENFFYEFELCLNSHLQQQIVNKCGCLFAYYPRIHLPNESLPYCGEMIDRSMRLIDKEVVDRREQCAESLVNNAAFYRRVLEDDGTCLRRCVITDYESKVSVTKWRPTGWQLYWSQRTSSLFDAVVNGSLTPTEAKLIEHFLRTLDLDEVKGPTNSIIFDERYTYLMVKRKSNDTIIKEENLVLTVNALFSRIGGLCSLYIGLTLAVLMEIVEFIYLSWIKRKDDNDGTTKMPNEQDISARNPTKGNKVDKTGLEKNSDNKRSMELTDTLTVV</sequence>
<comment type="similarity">
    <text evidence="11">Belongs to the amiloride-sensitive sodium channel (TC 1.A.6) family.</text>
</comment>
<keyword evidence="5 13" id="KW-1133">Transmembrane helix</keyword>
<keyword evidence="15" id="KW-1185">Reference proteome</keyword>
<keyword evidence="2 11" id="KW-0813">Transport</keyword>
<keyword evidence="7 11" id="KW-0406">Ion transport</keyword>
<comment type="subcellular location">
    <subcellularLocation>
        <location evidence="1">Membrane</location>
        <topology evidence="1">Multi-pass membrane protein</topology>
    </subcellularLocation>
</comment>
<dbReference type="eggNOG" id="KOG4294">
    <property type="taxonomic scope" value="Eukaryota"/>
</dbReference>
<evidence type="ECO:0000256" key="10">
    <source>
        <dbReference type="ARBA" id="ARBA00023303"/>
    </source>
</evidence>
<dbReference type="OrthoDB" id="6262926at2759"/>
<feature type="compositionally biased region" description="Polar residues" evidence="12">
    <location>
        <begin position="315"/>
        <end position="331"/>
    </location>
</feature>
<dbReference type="GO" id="GO:0005886">
    <property type="term" value="C:plasma membrane"/>
    <property type="evidence" value="ECO:0007669"/>
    <property type="project" value="TreeGrafter"/>
</dbReference>
<evidence type="ECO:0000256" key="5">
    <source>
        <dbReference type="ARBA" id="ARBA00022989"/>
    </source>
</evidence>
<accession>A0A087VWH2</accession>
<evidence type="ECO:0000256" key="4">
    <source>
        <dbReference type="ARBA" id="ARBA00022692"/>
    </source>
</evidence>
<keyword evidence="6" id="KW-0915">Sodium</keyword>
<dbReference type="OMA" id="SHISIFE"/>
<evidence type="ECO:0000256" key="11">
    <source>
        <dbReference type="RuleBase" id="RU000679"/>
    </source>
</evidence>
<keyword evidence="9 11" id="KW-0739">Sodium transport</keyword>
<dbReference type="Gene3D" id="1.10.287.770">
    <property type="entry name" value="YojJ-like"/>
    <property type="match status" value="1"/>
</dbReference>
<dbReference type="PANTHER" id="PTHR11690">
    <property type="entry name" value="AMILORIDE-SENSITIVE SODIUM CHANNEL-RELATED"/>
    <property type="match status" value="1"/>
</dbReference>
<evidence type="ECO:0000256" key="9">
    <source>
        <dbReference type="ARBA" id="ARBA00023201"/>
    </source>
</evidence>
<dbReference type="Pfam" id="PF00858">
    <property type="entry name" value="ASC"/>
    <property type="match status" value="1"/>
</dbReference>
<dbReference type="EMBL" id="LN902672">
    <property type="protein sequence ID" value="CDI96490.1"/>
    <property type="molecule type" value="Genomic_DNA"/>
</dbReference>
<evidence type="ECO:0000256" key="13">
    <source>
        <dbReference type="SAM" id="Phobius"/>
    </source>
</evidence>
<evidence type="ECO:0000256" key="7">
    <source>
        <dbReference type="ARBA" id="ARBA00023065"/>
    </source>
</evidence>
<evidence type="ECO:0000256" key="12">
    <source>
        <dbReference type="SAM" id="MobiDB-lite"/>
    </source>
</evidence>
<dbReference type="STRING" id="6211.A0A087VWH2"/>
<proteinExistence type="inferred from homology"/>
<dbReference type="GO" id="GO:0015280">
    <property type="term" value="F:ligand-gated sodium channel activity"/>
    <property type="evidence" value="ECO:0007669"/>
    <property type="project" value="TreeGrafter"/>
</dbReference>
<organism evidence="14 15">
    <name type="scientific">Echinococcus multilocularis</name>
    <name type="common">Fox tapeworm</name>
    <dbReference type="NCBI Taxonomy" id="6211"/>
    <lineage>
        <taxon>Eukaryota</taxon>
        <taxon>Metazoa</taxon>
        <taxon>Spiralia</taxon>
        <taxon>Lophotrochozoa</taxon>
        <taxon>Platyhelminthes</taxon>
        <taxon>Cestoda</taxon>
        <taxon>Eucestoda</taxon>
        <taxon>Cyclophyllidea</taxon>
        <taxon>Taeniidae</taxon>
        <taxon>Echinococcus</taxon>
    </lineage>
</organism>
<evidence type="ECO:0000256" key="8">
    <source>
        <dbReference type="ARBA" id="ARBA00023136"/>
    </source>
</evidence>
<name>A0A087VWH2_ECHMU</name>
<feature type="region of interest" description="Disordered" evidence="12">
    <location>
        <begin position="314"/>
        <end position="347"/>
    </location>
</feature>
<evidence type="ECO:0000256" key="1">
    <source>
        <dbReference type="ARBA" id="ARBA00004141"/>
    </source>
</evidence>
<evidence type="ECO:0000256" key="6">
    <source>
        <dbReference type="ARBA" id="ARBA00023053"/>
    </source>
</evidence>
<dbReference type="Proteomes" id="UP000017246">
    <property type="component" value="Unassembled WGS sequence"/>
</dbReference>
<evidence type="ECO:0000256" key="2">
    <source>
        <dbReference type="ARBA" id="ARBA00022448"/>
    </source>
</evidence>
<dbReference type="AlphaFoldDB" id="A0A087VWH2"/>
<keyword evidence="3 11" id="KW-0894">Sodium channel</keyword>
<keyword evidence="10 11" id="KW-0407">Ion channel</keyword>
<evidence type="ECO:0000313" key="15">
    <source>
        <dbReference type="Proteomes" id="UP000017246"/>
    </source>
</evidence>
<protein>
    <submittedName>
        <fullName evidence="14">FMRFamide activated amiloride sensitive sodium</fullName>
    </submittedName>
</protein>
<reference evidence="14" key="2">
    <citation type="submission" date="2015-11" db="EMBL/GenBank/DDBJ databases">
        <authorList>
            <person name="Zhang Y."/>
            <person name="Guo Z."/>
        </authorList>
    </citation>
    <scope>NUCLEOTIDE SEQUENCE</scope>
</reference>